<keyword evidence="2" id="KW-0732">Signal</keyword>
<dbReference type="SUPFAM" id="SSF51261">
    <property type="entry name" value="Duplicated hybrid motif"/>
    <property type="match status" value="1"/>
</dbReference>
<dbReference type="Gene3D" id="2.70.70.10">
    <property type="entry name" value="Glucose Permease (Domain IIA)"/>
    <property type="match status" value="1"/>
</dbReference>
<feature type="chain" id="PRO_5039192954" description="Peptidase M23-like protein" evidence="2">
    <location>
        <begin position="22"/>
        <end position="618"/>
    </location>
</feature>
<evidence type="ECO:0000256" key="1">
    <source>
        <dbReference type="SAM" id="MobiDB-lite"/>
    </source>
</evidence>
<dbReference type="RefSeq" id="WP_166657262.1">
    <property type="nucleotide sequence ID" value="NZ_SOAU01000001.1"/>
</dbReference>
<evidence type="ECO:0000313" key="4">
    <source>
        <dbReference type="Proteomes" id="UP000294558"/>
    </source>
</evidence>
<evidence type="ECO:0000313" key="3">
    <source>
        <dbReference type="EMBL" id="TDT18007.1"/>
    </source>
</evidence>
<feature type="region of interest" description="Disordered" evidence="1">
    <location>
        <begin position="23"/>
        <end position="179"/>
    </location>
</feature>
<protein>
    <recommendedName>
        <fullName evidence="5">Peptidase M23-like protein</fullName>
    </recommendedName>
</protein>
<evidence type="ECO:0000256" key="2">
    <source>
        <dbReference type="SAM" id="SignalP"/>
    </source>
</evidence>
<dbReference type="SUPFAM" id="SSF53955">
    <property type="entry name" value="Lysozyme-like"/>
    <property type="match status" value="1"/>
</dbReference>
<sequence>MTATGVAVVAALLIGSVAIGAGDPPAGDSDPTIPTTPTTTPTTPPTTQPTTTTTLPPTTTTRPPTTTTSTTTTTTPRTSTTVPRTGTTVAPSTTVARTTTTTTAPRTAVRCAPPTTTTTTTTTTTLPGTPTTTTTTTTVPGTTTTTTTTTLPPCPTTTTTAPATTTTTTTVPEAPPTALGISAPQELRDILLAIRIVESGQRYEIGPNKGGASGAYQYIDSTWGNYKGYPKAYLAPPHVQDERALAHVVGILDTWAGDVSMVPVIWYYPKAARDPALMDQVPLPHAGNRLTVREYQHRWLDVLAFITGNPSFYAPNAIPPDLKYISGIPPELVADEPVVDAIYDPNTVEPTTPIAFPVLGKTAITPPIPCDFEECEEGTSAVIFGVKMQPVMASVNGVITAVDVGDAASGNVRVTITDKQGRRFVYAGLNDDSPGTDDANAPEWFRTTALARVGQHVYAGQIIGFMGDSDPMPGHTVIAEDESVWPHLRLSIYDADGTRLDADAMVLDAQRRQACHVGIGPWSVPIDPDAVIDEPIDVTTYIAGGWTIHTNATVTAYGQSALIVPPQECVWAPAKPYGPGAAGSQPPQYWGLPFDIDTRYWVADARAQTTLTPRTPLG</sequence>
<accession>A0A4R7I303</accession>
<name>A0A4R7I303_9ACTN</name>
<dbReference type="CDD" id="cd12797">
    <property type="entry name" value="M23_peptidase"/>
    <property type="match status" value="1"/>
</dbReference>
<proteinExistence type="predicted"/>
<dbReference type="EMBL" id="SOAU01000001">
    <property type="protein sequence ID" value="TDT18007.1"/>
    <property type="molecule type" value="Genomic_DNA"/>
</dbReference>
<feature type="compositionally biased region" description="Low complexity" evidence="1">
    <location>
        <begin position="31"/>
        <end position="41"/>
    </location>
</feature>
<keyword evidence="4" id="KW-1185">Reference proteome</keyword>
<dbReference type="Proteomes" id="UP000294558">
    <property type="component" value="Unassembled WGS sequence"/>
</dbReference>
<feature type="compositionally biased region" description="Low complexity" evidence="1">
    <location>
        <begin position="48"/>
        <end position="178"/>
    </location>
</feature>
<feature type="signal peptide" evidence="2">
    <location>
        <begin position="1"/>
        <end position="21"/>
    </location>
</feature>
<dbReference type="InterPro" id="IPR023346">
    <property type="entry name" value="Lysozyme-like_dom_sf"/>
</dbReference>
<comment type="caution">
    <text evidence="3">The sequence shown here is derived from an EMBL/GenBank/DDBJ whole genome shotgun (WGS) entry which is preliminary data.</text>
</comment>
<dbReference type="AlphaFoldDB" id="A0A4R7I303"/>
<reference evidence="3 4" key="1">
    <citation type="submission" date="2019-03" db="EMBL/GenBank/DDBJ databases">
        <title>Sequencing the genomes of 1000 actinobacteria strains.</title>
        <authorList>
            <person name="Klenk H.-P."/>
        </authorList>
    </citation>
    <scope>NUCLEOTIDE SEQUENCE [LARGE SCALE GENOMIC DNA]</scope>
    <source>
        <strain evidence="3 4">DSM 18936</strain>
    </source>
</reference>
<dbReference type="InterPro" id="IPR011055">
    <property type="entry name" value="Dup_hybrid_motif"/>
</dbReference>
<gene>
    <name evidence="3" type="ORF">BDK89_3621</name>
</gene>
<dbReference type="Gene3D" id="1.10.530.10">
    <property type="match status" value="1"/>
</dbReference>
<evidence type="ECO:0008006" key="5">
    <source>
        <dbReference type="Google" id="ProtNLM"/>
    </source>
</evidence>
<organism evidence="3 4">
    <name type="scientific">Ilumatobacter fluminis</name>
    <dbReference type="NCBI Taxonomy" id="467091"/>
    <lineage>
        <taxon>Bacteria</taxon>
        <taxon>Bacillati</taxon>
        <taxon>Actinomycetota</taxon>
        <taxon>Acidimicrobiia</taxon>
        <taxon>Acidimicrobiales</taxon>
        <taxon>Ilumatobacteraceae</taxon>
        <taxon>Ilumatobacter</taxon>
    </lineage>
</organism>